<feature type="non-terminal residue" evidence="2">
    <location>
        <position position="1"/>
    </location>
</feature>
<feature type="non-terminal residue" evidence="2">
    <location>
        <position position="134"/>
    </location>
</feature>
<evidence type="ECO:0000256" key="1">
    <source>
        <dbReference type="SAM" id="MobiDB-lite"/>
    </source>
</evidence>
<organism evidence="2">
    <name type="scientific">uncultured Nocardioides sp</name>
    <dbReference type="NCBI Taxonomy" id="198441"/>
    <lineage>
        <taxon>Bacteria</taxon>
        <taxon>Bacillati</taxon>
        <taxon>Actinomycetota</taxon>
        <taxon>Actinomycetes</taxon>
        <taxon>Propionibacteriales</taxon>
        <taxon>Nocardioidaceae</taxon>
        <taxon>Nocardioides</taxon>
        <taxon>environmental samples</taxon>
    </lineage>
</organism>
<name>A0A6J4MU97_9ACTN</name>
<accession>A0A6J4MU97</accession>
<evidence type="ECO:0000313" key="2">
    <source>
        <dbReference type="EMBL" id="CAA9368887.1"/>
    </source>
</evidence>
<protein>
    <submittedName>
        <fullName evidence="2">Uncharacterized protein</fullName>
    </submittedName>
</protein>
<feature type="compositionally biased region" description="Low complexity" evidence="1">
    <location>
        <begin position="1"/>
        <end position="19"/>
    </location>
</feature>
<feature type="region of interest" description="Disordered" evidence="1">
    <location>
        <begin position="1"/>
        <end position="134"/>
    </location>
</feature>
<feature type="compositionally biased region" description="Gly residues" evidence="1">
    <location>
        <begin position="20"/>
        <end position="30"/>
    </location>
</feature>
<sequence length="134" mass="13866">VTPRYVGRYPGGRVRTPTAGHGGLPGGGRGVPAARPGRAGARVRGSRPPDDGPDHGWVLRRSRPRAGPQRVRAVAGTAVGTWSRPARPAHRAGTRLEPAGRADHARRRRSGGARRGGGGGTAPPRQRGRPGGPL</sequence>
<feature type="compositionally biased region" description="Low complexity" evidence="1">
    <location>
        <begin position="31"/>
        <end position="43"/>
    </location>
</feature>
<dbReference type="EMBL" id="CADCUM010000018">
    <property type="protein sequence ID" value="CAA9368887.1"/>
    <property type="molecule type" value="Genomic_DNA"/>
</dbReference>
<proteinExistence type="predicted"/>
<gene>
    <name evidence="2" type="ORF">AVDCRST_MAG32-375</name>
</gene>
<reference evidence="2" key="1">
    <citation type="submission" date="2020-02" db="EMBL/GenBank/DDBJ databases">
        <authorList>
            <person name="Meier V. D."/>
        </authorList>
    </citation>
    <scope>NUCLEOTIDE SEQUENCE</scope>
    <source>
        <strain evidence="2">AVDCRST_MAG32</strain>
    </source>
</reference>
<dbReference type="AlphaFoldDB" id="A0A6J4MU97"/>